<feature type="compositionally biased region" description="Polar residues" evidence="1">
    <location>
        <begin position="133"/>
        <end position="146"/>
    </location>
</feature>
<reference evidence="2 3" key="1">
    <citation type="submission" date="2019-03" db="EMBL/GenBank/DDBJ databases">
        <title>Draft Genome Sequence of Duganella callidus sp. nov., a Novel Duganella Species Isolated from Cultivated Soil.</title>
        <authorList>
            <person name="Raths R."/>
            <person name="Peta V."/>
            <person name="Bucking H."/>
        </authorList>
    </citation>
    <scope>NUCLEOTIDE SEQUENCE [LARGE SCALE GENOMIC DNA]</scope>
    <source>
        <strain evidence="2 3">DN04</strain>
    </source>
</reference>
<evidence type="ECO:0000313" key="3">
    <source>
        <dbReference type="Proteomes" id="UP000297729"/>
    </source>
</evidence>
<keyword evidence="3" id="KW-1185">Reference proteome</keyword>
<organism evidence="2 3">
    <name type="scientific">Duganella callida</name>
    <dbReference type="NCBI Taxonomy" id="2561932"/>
    <lineage>
        <taxon>Bacteria</taxon>
        <taxon>Pseudomonadati</taxon>
        <taxon>Pseudomonadota</taxon>
        <taxon>Betaproteobacteria</taxon>
        <taxon>Burkholderiales</taxon>
        <taxon>Oxalobacteraceae</taxon>
        <taxon>Telluria group</taxon>
        <taxon>Duganella</taxon>
    </lineage>
</organism>
<feature type="region of interest" description="Disordered" evidence="1">
    <location>
        <begin position="133"/>
        <end position="165"/>
    </location>
</feature>
<proteinExistence type="predicted"/>
<comment type="caution">
    <text evidence="2">The sequence shown here is derived from an EMBL/GenBank/DDBJ whole genome shotgun (WGS) entry which is preliminary data.</text>
</comment>
<protein>
    <submittedName>
        <fullName evidence="2">Uncharacterized protein</fullName>
    </submittedName>
</protein>
<dbReference type="EMBL" id="SPVG01000178">
    <property type="protein sequence ID" value="TFW18854.1"/>
    <property type="molecule type" value="Genomic_DNA"/>
</dbReference>
<dbReference type="AlphaFoldDB" id="A0A4Y9SAD3"/>
<name>A0A4Y9SAD3_9BURK</name>
<evidence type="ECO:0000256" key="1">
    <source>
        <dbReference type="SAM" id="MobiDB-lite"/>
    </source>
</evidence>
<accession>A0A4Y9SAD3</accession>
<evidence type="ECO:0000313" key="2">
    <source>
        <dbReference type="EMBL" id="TFW18854.1"/>
    </source>
</evidence>
<dbReference type="Proteomes" id="UP000297729">
    <property type="component" value="Unassembled WGS sequence"/>
</dbReference>
<sequence length="165" mass="18026">MIDSIADVASKRLQISDPEKLAAWAMQQKEQKLLWLSYDEERLAFDNRYDLTCEGAAMPEEPVQPLDGTGRLLKRNAELASPLGAVGTDNYVFLKLIVEICALSAKSAALEVRADFSDLLLKIFDEFSGKHSSFLTTSSPVPSTGKSTREGKISGGLTPKPSKPH</sequence>
<dbReference type="RefSeq" id="WP_135202764.1">
    <property type="nucleotide sequence ID" value="NZ_SPVG01000178.1"/>
</dbReference>
<gene>
    <name evidence="2" type="ORF">E4L98_17150</name>
</gene>